<dbReference type="PROSITE" id="PS50943">
    <property type="entry name" value="HTH_CROC1"/>
    <property type="match status" value="1"/>
</dbReference>
<dbReference type="GO" id="GO:0003700">
    <property type="term" value="F:DNA-binding transcription factor activity"/>
    <property type="evidence" value="ECO:0007669"/>
    <property type="project" value="TreeGrafter"/>
</dbReference>
<sequence length="494" mass="54978">MTEVSESRVTEEVSAPAEADPLVIGQRIRHLRVEQGLTLARLGELVGRQAPYLSQIENGKRETTLSLLGGIASALGTDVAGLLDPTPPSRRAELEIALRRAQADPLFRELGLPDLQPSARLPDEALEHIVRLFAELKRQRGVRAQTPEEARKTNAALREEMRDRGNYFPAIEGLARDALDAVGHRDGPLPQRKLADLARHFGFTVRPVQELPASVRSLVDQRNGRIYIPQRDELDSRSARTVVLQTLGHLALGHADPGRFGEFLRQRVEANYFAGAVLMPEDAAVARLQAAKEARDLSVAELEELFGVSYEMAAHRFTNLATRHLDIPVHFVRSDADGVIWKAYENNGVPFPADPDGAIEGQRLCAQWATRQVFSSEEKFDLHYQYTDTPSGTYWCVTYLEGDREPSHAITVGARFAEAKYFRGRDTRRRSRSRCPEGPCCREPDPQLVQKWDGKVWPSPRPHSHVLAALPAGTFPGVDLAEAYAFLERAEAAE</sequence>
<proteinExistence type="inferred from homology"/>
<dbReference type="InterPro" id="IPR001387">
    <property type="entry name" value="Cro/C1-type_HTH"/>
</dbReference>
<evidence type="ECO:0000259" key="3">
    <source>
        <dbReference type="PROSITE" id="PS50943"/>
    </source>
</evidence>
<dbReference type="Pfam" id="PF13560">
    <property type="entry name" value="HTH_31"/>
    <property type="match status" value="1"/>
</dbReference>
<keyword evidence="2" id="KW-0238">DNA-binding</keyword>
<reference evidence="4 5" key="1">
    <citation type="submission" date="2019-01" db="EMBL/GenBank/DDBJ databases">
        <title>Egibacter rhizosphaerae EGI 80759T.</title>
        <authorList>
            <person name="Chen D.-D."/>
            <person name="Tian Y."/>
            <person name="Jiao J.-Y."/>
            <person name="Zhang X.-T."/>
            <person name="Zhang Y.-G."/>
            <person name="Zhang Y."/>
            <person name="Xiao M."/>
            <person name="Shu W.-S."/>
            <person name="Li W.-J."/>
        </authorList>
    </citation>
    <scope>NUCLEOTIDE SEQUENCE [LARGE SCALE GENOMIC DNA]</scope>
    <source>
        <strain evidence="4 5">EGI 80759</strain>
    </source>
</reference>
<name>A0A411YIK5_9ACTN</name>
<comment type="similarity">
    <text evidence="1">Belongs to the short-chain fatty acyl-CoA assimilation regulator (ScfR) family.</text>
</comment>
<dbReference type="Gene3D" id="1.10.260.40">
    <property type="entry name" value="lambda repressor-like DNA-binding domains"/>
    <property type="match status" value="1"/>
</dbReference>
<evidence type="ECO:0000313" key="5">
    <source>
        <dbReference type="Proteomes" id="UP000291469"/>
    </source>
</evidence>
<dbReference type="SUPFAM" id="SSF47413">
    <property type="entry name" value="lambda repressor-like DNA-binding domains"/>
    <property type="match status" value="1"/>
</dbReference>
<feature type="domain" description="HTH cro/C1-type" evidence="3">
    <location>
        <begin position="28"/>
        <end position="82"/>
    </location>
</feature>
<evidence type="ECO:0000256" key="1">
    <source>
        <dbReference type="ARBA" id="ARBA00007227"/>
    </source>
</evidence>
<evidence type="ECO:0000313" key="4">
    <source>
        <dbReference type="EMBL" id="QBI20981.1"/>
    </source>
</evidence>
<dbReference type="AlphaFoldDB" id="A0A411YIK5"/>
<organism evidence="4 5">
    <name type="scientific">Egibacter rhizosphaerae</name>
    <dbReference type="NCBI Taxonomy" id="1670831"/>
    <lineage>
        <taxon>Bacteria</taxon>
        <taxon>Bacillati</taxon>
        <taxon>Actinomycetota</taxon>
        <taxon>Nitriliruptoria</taxon>
        <taxon>Egibacterales</taxon>
        <taxon>Egibacteraceae</taxon>
        <taxon>Egibacter</taxon>
    </lineage>
</organism>
<dbReference type="PANTHER" id="PTHR46797:SF1">
    <property type="entry name" value="METHYLPHOSPHONATE SYNTHASE"/>
    <property type="match status" value="1"/>
</dbReference>
<gene>
    <name evidence="4" type="ORF">ER308_16295</name>
</gene>
<accession>A0A411YIK5</accession>
<dbReference type="SMART" id="SM00530">
    <property type="entry name" value="HTH_XRE"/>
    <property type="match status" value="1"/>
</dbReference>
<dbReference type="GO" id="GO:0005829">
    <property type="term" value="C:cytosol"/>
    <property type="evidence" value="ECO:0007669"/>
    <property type="project" value="TreeGrafter"/>
</dbReference>
<dbReference type="PANTHER" id="PTHR46797">
    <property type="entry name" value="HTH-TYPE TRANSCRIPTIONAL REGULATOR"/>
    <property type="match status" value="1"/>
</dbReference>
<dbReference type="InterPro" id="IPR010359">
    <property type="entry name" value="IrrE_HExxH"/>
</dbReference>
<dbReference type="Proteomes" id="UP000291469">
    <property type="component" value="Chromosome"/>
</dbReference>
<dbReference type="GO" id="GO:0003677">
    <property type="term" value="F:DNA binding"/>
    <property type="evidence" value="ECO:0007669"/>
    <property type="project" value="UniProtKB-KW"/>
</dbReference>
<dbReference type="EMBL" id="CP036402">
    <property type="protein sequence ID" value="QBI20981.1"/>
    <property type="molecule type" value="Genomic_DNA"/>
</dbReference>
<dbReference type="InterPro" id="IPR050807">
    <property type="entry name" value="TransReg_Diox_bact_type"/>
</dbReference>
<dbReference type="KEGG" id="erz:ER308_16295"/>
<dbReference type="OrthoDB" id="9810578at2"/>
<keyword evidence="5" id="KW-1185">Reference proteome</keyword>
<protein>
    <submittedName>
        <fullName evidence="4">Helix-turn-helix domain-containing protein</fullName>
    </submittedName>
</protein>
<dbReference type="Pfam" id="PF06114">
    <property type="entry name" value="Peptidase_M78"/>
    <property type="match status" value="1"/>
</dbReference>
<dbReference type="InterPro" id="IPR010982">
    <property type="entry name" value="Lambda_DNA-bd_dom_sf"/>
</dbReference>
<evidence type="ECO:0000256" key="2">
    <source>
        <dbReference type="ARBA" id="ARBA00023125"/>
    </source>
</evidence>
<dbReference type="CDD" id="cd00093">
    <property type="entry name" value="HTH_XRE"/>
    <property type="match status" value="1"/>
</dbReference>